<keyword evidence="1" id="KW-0479">Metal-binding</keyword>
<dbReference type="STRING" id="1283841.A0A084QXU6"/>
<gene>
    <name evidence="7" type="ORF">S40285_01229</name>
</gene>
<dbReference type="HOGENOM" id="CLU_010170_1_0_1"/>
<dbReference type="PANTHER" id="PTHR47424">
    <property type="entry name" value="REGULATORY PROTEIN GAL4"/>
    <property type="match status" value="1"/>
</dbReference>
<dbReference type="InterPro" id="IPR007219">
    <property type="entry name" value="XnlR_reg_dom"/>
</dbReference>
<dbReference type="SUPFAM" id="SSF57701">
    <property type="entry name" value="Zn2/Cys6 DNA-binding domain"/>
    <property type="match status" value="1"/>
</dbReference>
<name>A0A084QXU6_STAC4</name>
<dbReference type="SMART" id="SM00066">
    <property type="entry name" value="GAL4"/>
    <property type="match status" value="1"/>
</dbReference>
<keyword evidence="2" id="KW-0805">Transcription regulation</keyword>
<dbReference type="PROSITE" id="PS50048">
    <property type="entry name" value="ZN2_CY6_FUNGAL_2"/>
    <property type="match status" value="1"/>
</dbReference>
<feature type="region of interest" description="Disordered" evidence="5">
    <location>
        <begin position="81"/>
        <end position="152"/>
    </location>
</feature>
<sequence length="872" mass="96628">MTRPKVPEEKRQRTAQACDICKRRKQKCNGKRPCASCFKKNLGCEYNANILSSHGTDETTLSPSKRRLVDDEFNLSTVRIPGFQPANRPATSRLDSRTLSAPASSPTLGGGVSTTNGANRSPVSQRHGSFQATEADFRTRQTPASDADEEAELVGQTRMLQDPKGRLLYVGDSATLAFLQLIRMLVEQKAGSSDFTLDPDRHKIMEESVKLPLIASGPYDMPSKEDAFVLVESYFTNVSSANLLRRLLLANANKTMGILELFGRRAFDRCLDRYYTSQSSMGKQELCLVYLTFAIGLAMATPAPNTPEYFVINRLRSGNVDRAEAFFRAARSLADPVSGFEDADLWSVQALALMSVYTLAVSRRNIAYAYHGMAVRTAMALGLHRIREFSKIFPEDHYNMRINIWRSIFVLDRFVSASLGRPTAISEEDCYEGHLEAPKNELGHHGAGNALSTGSLDAVVNTCQTIGQILKQVYSRRKISTKLAQQIAEEYDKNASGPRPDLDANRLLEGTPKPPHCIAVLHIYLFRCHSTILLTRPFFLYLFTKEVREKGSVLGNLKRSVSKLEKFGEACVAASIYTIRLVQAAHRSSYLPRRNPFVLYFLFAASLIVLSNEFLGLYANDHYGSLVSQAIKIVEHCADVDDQAKRLLYILQTFHATVDKAVSQDNGQPRPRMRFSDSSVNDPLSNLLPRHLRQHPGRQECRNRSNPSCICNSPACAATGHYWHLNGQTQSVSSNDVNAGSVTSDAASRTPSHSVADRLSGRATDGDTKSDVKDGVEHEVDFCFFDGQSGLFHISGKSEDDALQERRGAAILPRPRIAPIIEGYRQVGAPLHGQTTPDSGDSLLFQPLLCIPDFQPLNFPGVTQMFKSKTTQ</sequence>
<dbReference type="GO" id="GO:0000981">
    <property type="term" value="F:DNA-binding transcription factor activity, RNA polymerase II-specific"/>
    <property type="evidence" value="ECO:0007669"/>
    <property type="project" value="InterPro"/>
</dbReference>
<dbReference type="Proteomes" id="UP000028524">
    <property type="component" value="Unassembled WGS sequence"/>
</dbReference>
<feature type="compositionally biased region" description="Polar residues" evidence="5">
    <location>
        <begin position="734"/>
        <end position="753"/>
    </location>
</feature>
<proteinExistence type="predicted"/>
<evidence type="ECO:0000256" key="1">
    <source>
        <dbReference type="ARBA" id="ARBA00022723"/>
    </source>
</evidence>
<dbReference type="EMBL" id="KL659708">
    <property type="protein sequence ID" value="KFA68781.1"/>
    <property type="molecule type" value="Genomic_DNA"/>
</dbReference>
<evidence type="ECO:0000256" key="3">
    <source>
        <dbReference type="ARBA" id="ARBA00023163"/>
    </source>
</evidence>
<dbReference type="Pfam" id="PF00172">
    <property type="entry name" value="Zn_clus"/>
    <property type="match status" value="1"/>
</dbReference>
<dbReference type="GO" id="GO:0000978">
    <property type="term" value="F:RNA polymerase II cis-regulatory region sequence-specific DNA binding"/>
    <property type="evidence" value="ECO:0007669"/>
    <property type="project" value="TreeGrafter"/>
</dbReference>
<dbReference type="GO" id="GO:0000435">
    <property type="term" value="P:positive regulation of transcription from RNA polymerase II promoter by galactose"/>
    <property type="evidence" value="ECO:0007669"/>
    <property type="project" value="TreeGrafter"/>
</dbReference>
<dbReference type="OrthoDB" id="4064873at2759"/>
<dbReference type="CDD" id="cd00067">
    <property type="entry name" value="GAL4"/>
    <property type="match status" value="1"/>
</dbReference>
<dbReference type="Gene3D" id="4.10.240.10">
    <property type="entry name" value="Zn(2)-C6 fungal-type DNA-binding domain"/>
    <property type="match status" value="1"/>
</dbReference>
<dbReference type="InterPro" id="IPR001138">
    <property type="entry name" value="Zn2Cys6_DnaBD"/>
</dbReference>
<feature type="region of interest" description="Disordered" evidence="5">
    <location>
        <begin position="734"/>
        <end position="772"/>
    </location>
</feature>
<keyword evidence="4" id="KW-0539">Nucleus</keyword>
<keyword evidence="3" id="KW-0804">Transcription</keyword>
<dbReference type="InterPro" id="IPR036864">
    <property type="entry name" value="Zn2-C6_fun-type_DNA-bd_sf"/>
</dbReference>
<dbReference type="InterPro" id="IPR051127">
    <property type="entry name" value="Fungal_SecMet_Regulators"/>
</dbReference>
<dbReference type="Pfam" id="PF04082">
    <property type="entry name" value="Fungal_trans"/>
    <property type="match status" value="1"/>
</dbReference>
<dbReference type="AlphaFoldDB" id="A0A084QXU6"/>
<evidence type="ECO:0000256" key="2">
    <source>
        <dbReference type="ARBA" id="ARBA00023015"/>
    </source>
</evidence>
<feature type="compositionally biased region" description="Polar residues" evidence="5">
    <location>
        <begin position="97"/>
        <end position="132"/>
    </location>
</feature>
<feature type="compositionally biased region" description="Basic and acidic residues" evidence="5">
    <location>
        <begin position="755"/>
        <end position="772"/>
    </location>
</feature>
<keyword evidence="8" id="KW-1185">Reference proteome</keyword>
<reference evidence="7 8" key="1">
    <citation type="journal article" date="2014" name="BMC Genomics">
        <title>Comparative genome sequencing reveals chemotype-specific gene clusters in the toxigenic black mold Stachybotrys.</title>
        <authorList>
            <person name="Semeiks J."/>
            <person name="Borek D."/>
            <person name="Otwinowski Z."/>
            <person name="Grishin N.V."/>
        </authorList>
    </citation>
    <scope>NUCLEOTIDE SEQUENCE [LARGE SCALE GENOMIC DNA]</scope>
    <source>
        <strain evidence="7 8">IBT 40285</strain>
    </source>
</reference>
<dbReference type="InParanoid" id="A0A084QXU6"/>
<dbReference type="GO" id="GO:0008270">
    <property type="term" value="F:zinc ion binding"/>
    <property type="evidence" value="ECO:0007669"/>
    <property type="project" value="InterPro"/>
</dbReference>
<evidence type="ECO:0000256" key="5">
    <source>
        <dbReference type="SAM" id="MobiDB-lite"/>
    </source>
</evidence>
<dbReference type="CDD" id="cd12148">
    <property type="entry name" value="fungal_TF_MHR"/>
    <property type="match status" value="1"/>
</dbReference>
<evidence type="ECO:0000313" key="7">
    <source>
        <dbReference type="EMBL" id="KFA68781.1"/>
    </source>
</evidence>
<organism evidence="7 8">
    <name type="scientific">Stachybotrys chlorohalonatus (strain IBT 40285)</name>
    <dbReference type="NCBI Taxonomy" id="1283841"/>
    <lineage>
        <taxon>Eukaryota</taxon>
        <taxon>Fungi</taxon>
        <taxon>Dikarya</taxon>
        <taxon>Ascomycota</taxon>
        <taxon>Pezizomycotina</taxon>
        <taxon>Sordariomycetes</taxon>
        <taxon>Hypocreomycetidae</taxon>
        <taxon>Hypocreales</taxon>
        <taxon>Stachybotryaceae</taxon>
        <taxon>Stachybotrys</taxon>
    </lineage>
</organism>
<dbReference type="PANTHER" id="PTHR47424:SF9">
    <property type="entry name" value="TAH-2"/>
    <property type="match status" value="1"/>
</dbReference>
<dbReference type="GO" id="GO:0005634">
    <property type="term" value="C:nucleus"/>
    <property type="evidence" value="ECO:0007669"/>
    <property type="project" value="TreeGrafter"/>
</dbReference>
<evidence type="ECO:0000259" key="6">
    <source>
        <dbReference type="PROSITE" id="PS50048"/>
    </source>
</evidence>
<evidence type="ECO:0000256" key="4">
    <source>
        <dbReference type="ARBA" id="ARBA00023242"/>
    </source>
</evidence>
<dbReference type="GO" id="GO:0006351">
    <property type="term" value="P:DNA-templated transcription"/>
    <property type="evidence" value="ECO:0007669"/>
    <property type="project" value="InterPro"/>
</dbReference>
<protein>
    <recommendedName>
        <fullName evidence="6">Zn(2)-C6 fungal-type domain-containing protein</fullName>
    </recommendedName>
</protein>
<feature type="domain" description="Zn(2)-C6 fungal-type" evidence="6">
    <location>
        <begin position="17"/>
        <end position="46"/>
    </location>
</feature>
<evidence type="ECO:0000313" key="8">
    <source>
        <dbReference type="Proteomes" id="UP000028524"/>
    </source>
</evidence>
<accession>A0A084QXU6</accession>
<dbReference type="OMA" id="RNPFVLY"/>
<dbReference type="PROSITE" id="PS00463">
    <property type="entry name" value="ZN2_CY6_FUNGAL_1"/>
    <property type="match status" value="1"/>
</dbReference>
<dbReference type="SMART" id="SM00906">
    <property type="entry name" value="Fungal_trans"/>
    <property type="match status" value="1"/>
</dbReference>